<organism evidence="6 7">
    <name type="scientific">Allomyces macrogynus (strain ATCC 38327)</name>
    <name type="common">Allomyces javanicus var. macrogynus</name>
    <dbReference type="NCBI Taxonomy" id="578462"/>
    <lineage>
        <taxon>Eukaryota</taxon>
        <taxon>Fungi</taxon>
        <taxon>Fungi incertae sedis</taxon>
        <taxon>Blastocladiomycota</taxon>
        <taxon>Blastocladiomycetes</taxon>
        <taxon>Blastocladiales</taxon>
        <taxon>Blastocladiaceae</taxon>
        <taxon>Allomyces</taxon>
    </lineage>
</organism>
<dbReference type="PANTHER" id="PTHR43828">
    <property type="entry name" value="ASPARAGINASE"/>
    <property type="match status" value="1"/>
</dbReference>
<keyword evidence="7" id="KW-1185">Reference proteome</keyword>
<dbReference type="GO" id="GO:0030907">
    <property type="term" value="C:MBF transcription complex"/>
    <property type="evidence" value="ECO:0007669"/>
    <property type="project" value="TreeGrafter"/>
</dbReference>
<dbReference type="OrthoDB" id="6718656at2759"/>
<feature type="repeat" description="ANK" evidence="3">
    <location>
        <begin position="382"/>
        <end position="414"/>
    </location>
</feature>
<dbReference type="eggNOG" id="KOG4177">
    <property type="taxonomic scope" value="Eukaryota"/>
</dbReference>
<dbReference type="PROSITE" id="PS50088">
    <property type="entry name" value="ANK_REPEAT"/>
    <property type="match status" value="2"/>
</dbReference>
<feature type="region of interest" description="Disordered" evidence="4">
    <location>
        <begin position="410"/>
        <end position="463"/>
    </location>
</feature>
<feature type="region of interest" description="Disordered" evidence="4">
    <location>
        <begin position="123"/>
        <end position="224"/>
    </location>
</feature>
<dbReference type="InterPro" id="IPR036770">
    <property type="entry name" value="Ankyrin_rpt-contain_sf"/>
</dbReference>
<accession>A0A0L0T255</accession>
<dbReference type="GO" id="GO:0001228">
    <property type="term" value="F:DNA-binding transcription activator activity, RNA polymerase II-specific"/>
    <property type="evidence" value="ECO:0007669"/>
    <property type="project" value="UniProtKB-ARBA"/>
</dbReference>
<dbReference type="VEuPathDB" id="FungiDB:AMAG_13361"/>
<feature type="domain" description="HTH APSES-type" evidence="5">
    <location>
        <begin position="26"/>
        <end position="132"/>
    </location>
</feature>
<evidence type="ECO:0000313" key="7">
    <source>
        <dbReference type="Proteomes" id="UP000054350"/>
    </source>
</evidence>
<dbReference type="PROSITE" id="PS51299">
    <property type="entry name" value="HTH_APSES"/>
    <property type="match status" value="1"/>
</dbReference>
<reference evidence="6 7" key="1">
    <citation type="submission" date="2009-11" db="EMBL/GenBank/DDBJ databases">
        <title>Annotation of Allomyces macrogynus ATCC 38327.</title>
        <authorList>
            <consortium name="The Broad Institute Genome Sequencing Platform"/>
            <person name="Russ C."/>
            <person name="Cuomo C."/>
            <person name="Burger G."/>
            <person name="Gray M.W."/>
            <person name="Holland P.W.H."/>
            <person name="King N."/>
            <person name="Lang F.B.F."/>
            <person name="Roger A.J."/>
            <person name="Ruiz-Trillo I."/>
            <person name="Young S.K."/>
            <person name="Zeng Q."/>
            <person name="Gargeya S."/>
            <person name="Fitzgerald M."/>
            <person name="Haas B."/>
            <person name="Abouelleil A."/>
            <person name="Alvarado L."/>
            <person name="Arachchi H.M."/>
            <person name="Berlin A."/>
            <person name="Chapman S.B."/>
            <person name="Gearin G."/>
            <person name="Goldberg J."/>
            <person name="Griggs A."/>
            <person name="Gujja S."/>
            <person name="Hansen M."/>
            <person name="Heiman D."/>
            <person name="Howarth C."/>
            <person name="Larimer J."/>
            <person name="Lui A."/>
            <person name="MacDonald P.J.P."/>
            <person name="McCowen C."/>
            <person name="Montmayeur A."/>
            <person name="Murphy C."/>
            <person name="Neiman D."/>
            <person name="Pearson M."/>
            <person name="Priest M."/>
            <person name="Roberts A."/>
            <person name="Saif S."/>
            <person name="Shea T."/>
            <person name="Sisk P."/>
            <person name="Stolte C."/>
            <person name="Sykes S."/>
            <person name="Wortman J."/>
            <person name="Nusbaum C."/>
            <person name="Birren B."/>
        </authorList>
    </citation>
    <scope>NUCLEOTIDE SEQUENCE [LARGE SCALE GENOMIC DNA]</scope>
    <source>
        <strain evidence="6 7">ATCC 38327</strain>
    </source>
</reference>
<dbReference type="GO" id="GO:0033309">
    <property type="term" value="C:SBF transcription complex"/>
    <property type="evidence" value="ECO:0007669"/>
    <property type="project" value="TreeGrafter"/>
</dbReference>
<dbReference type="STRING" id="578462.A0A0L0T255"/>
<dbReference type="AlphaFoldDB" id="A0A0L0T255"/>
<protein>
    <recommendedName>
        <fullName evidence="5">HTH APSES-type domain-containing protein</fullName>
    </recommendedName>
</protein>
<sequence>MAAAPSSAASSSSNGARPPPAPLPGVYAATYSAIPVWQMRVAGVDVMRRASDNWLNATQLLKVAAVDKPQRTKILEREIQTGEHEKVQGGYGKYQGTWVPFARGVEIAKQFKVEHLVQALLDYAPSSDPPPPAAPRGRPSHGGTGSASNASPLRAVKRARREPAATAAPATRPADNGDDDGDDDDLASDSDSDTSAPPARGTPIRAARRAPAARSTNARRASPTIVDVHLPRRDELIQGLLDRHVVPRLLQDPPADLPLDLPLDDHGHSTLHWAAALARLDCVALLLAAGLDASLRAPDGSTPLMWAVRFDDNLTQTSLLQLIDLLGHDTLPLADHAGRTVLHHLVLTAPEDDKLPTVQAYLAQLVDAHLVPPTLANAQDANGDTPLHIATRNKHASLAHLLIQAGAKPGIRNKAGERAAPARVPAASGARKRRRSTLLPAMDLLSSDDDDGADDNGDEDMDEADHYHGAAALAPGGPRHVPSPLATVATQTATVQAKPPPTTPRAAAAATAPASPSATAANPNQLYVAHVMGKLHETQALLESLQAMDPAHTPPATLAAAWSELVAATHQKLVHHVTALFDASHPTPPAVPGLDATALDAVAAAPSPTAALAAVQKQPIPATAVLDKYRALVAKCSGVPEHAVDAILDDLVAVTAPPAGAASSANGSDAAEQCNEQKNEQVVDLDGGGGVSGDDPMAVDLDDAVPAKRDEGMGASPAPAPISMSLA</sequence>
<dbReference type="PROSITE" id="PS50297">
    <property type="entry name" value="ANK_REP_REGION"/>
    <property type="match status" value="2"/>
</dbReference>
<dbReference type="Gene3D" id="3.10.260.10">
    <property type="entry name" value="Transcription regulator HTH, APSES-type DNA-binding domain"/>
    <property type="match status" value="1"/>
</dbReference>
<evidence type="ECO:0000256" key="4">
    <source>
        <dbReference type="SAM" id="MobiDB-lite"/>
    </source>
</evidence>
<evidence type="ECO:0000313" key="6">
    <source>
        <dbReference type="EMBL" id="KNE68720.1"/>
    </source>
</evidence>
<feature type="compositionally biased region" description="Low complexity" evidence="4">
    <location>
        <begin position="193"/>
        <end position="224"/>
    </location>
</feature>
<dbReference type="SUPFAM" id="SSF48403">
    <property type="entry name" value="Ankyrin repeat"/>
    <property type="match status" value="1"/>
</dbReference>
<feature type="compositionally biased region" description="Low complexity" evidence="4">
    <location>
        <begin position="164"/>
        <end position="174"/>
    </location>
</feature>
<dbReference type="Proteomes" id="UP000054350">
    <property type="component" value="Unassembled WGS sequence"/>
</dbReference>
<feature type="region of interest" description="Disordered" evidence="4">
    <location>
        <begin position="684"/>
        <end position="727"/>
    </location>
</feature>
<proteinExistence type="predicted"/>
<dbReference type="GO" id="GO:0003677">
    <property type="term" value="F:DNA binding"/>
    <property type="evidence" value="ECO:0007669"/>
    <property type="project" value="InterPro"/>
</dbReference>
<dbReference type="InterPro" id="IPR036887">
    <property type="entry name" value="HTH_APSES_sf"/>
</dbReference>
<feature type="compositionally biased region" description="Acidic residues" evidence="4">
    <location>
        <begin position="176"/>
        <end position="192"/>
    </location>
</feature>
<feature type="compositionally biased region" description="Acidic residues" evidence="4">
    <location>
        <begin position="446"/>
        <end position="463"/>
    </location>
</feature>
<dbReference type="FunFam" id="3.10.260.10:FF:000001">
    <property type="entry name" value="APSES transcription factor (MbpA)"/>
    <property type="match status" value="1"/>
</dbReference>
<keyword evidence="2 3" id="KW-0040">ANK repeat</keyword>
<dbReference type="InterPro" id="IPR051642">
    <property type="entry name" value="SWI6-like"/>
</dbReference>
<dbReference type="SMART" id="SM01252">
    <property type="entry name" value="KilA-N"/>
    <property type="match status" value="1"/>
</dbReference>
<dbReference type="Gene3D" id="1.25.40.20">
    <property type="entry name" value="Ankyrin repeat-containing domain"/>
    <property type="match status" value="1"/>
</dbReference>
<dbReference type="Pfam" id="PF04383">
    <property type="entry name" value="KilA-N"/>
    <property type="match status" value="1"/>
</dbReference>
<dbReference type="EMBL" id="GG745358">
    <property type="protein sequence ID" value="KNE68720.1"/>
    <property type="molecule type" value="Genomic_DNA"/>
</dbReference>
<evidence type="ECO:0000259" key="5">
    <source>
        <dbReference type="PROSITE" id="PS51299"/>
    </source>
</evidence>
<dbReference type="InterPro" id="IPR018004">
    <property type="entry name" value="KilA/APSES_HTH"/>
</dbReference>
<dbReference type="SMART" id="SM00248">
    <property type="entry name" value="ANK"/>
    <property type="match status" value="3"/>
</dbReference>
<dbReference type="SUPFAM" id="SSF54616">
    <property type="entry name" value="DNA-binding domain of Mlu1-box binding protein MBP1"/>
    <property type="match status" value="1"/>
</dbReference>
<name>A0A0L0T255_ALLM3</name>
<evidence type="ECO:0000256" key="1">
    <source>
        <dbReference type="ARBA" id="ARBA00022737"/>
    </source>
</evidence>
<reference evidence="7" key="2">
    <citation type="submission" date="2009-11" db="EMBL/GenBank/DDBJ databases">
        <title>The Genome Sequence of Allomyces macrogynus strain ATCC 38327.</title>
        <authorList>
            <consortium name="The Broad Institute Genome Sequencing Platform"/>
            <person name="Russ C."/>
            <person name="Cuomo C."/>
            <person name="Shea T."/>
            <person name="Young S.K."/>
            <person name="Zeng Q."/>
            <person name="Koehrsen M."/>
            <person name="Haas B."/>
            <person name="Borodovsky M."/>
            <person name="Guigo R."/>
            <person name="Alvarado L."/>
            <person name="Berlin A."/>
            <person name="Borenstein D."/>
            <person name="Chen Z."/>
            <person name="Engels R."/>
            <person name="Freedman E."/>
            <person name="Gellesch M."/>
            <person name="Goldberg J."/>
            <person name="Griggs A."/>
            <person name="Gujja S."/>
            <person name="Heiman D."/>
            <person name="Hepburn T."/>
            <person name="Howarth C."/>
            <person name="Jen D."/>
            <person name="Larson L."/>
            <person name="Lewis B."/>
            <person name="Mehta T."/>
            <person name="Park D."/>
            <person name="Pearson M."/>
            <person name="Roberts A."/>
            <person name="Saif S."/>
            <person name="Shenoy N."/>
            <person name="Sisk P."/>
            <person name="Stolte C."/>
            <person name="Sykes S."/>
            <person name="Walk T."/>
            <person name="White J."/>
            <person name="Yandava C."/>
            <person name="Burger G."/>
            <person name="Gray M.W."/>
            <person name="Holland P.W.H."/>
            <person name="King N."/>
            <person name="Lang F.B.F."/>
            <person name="Roger A.J."/>
            <person name="Ruiz-Trillo I."/>
            <person name="Lander E."/>
            <person name="Nusbaum C."/>
        </authorList>
    </citation>
    <scope>NUCLEOTIDE SEQUENCE [LARGE SCALE GENOMIC DNA]</scope>
    <source>
        <strain evidence="7">ATCC 38327</strain>
    </source>
</reference>
<feature type="region of interest" description="Disordered" evidence="4">
    <location>
        <begin position="491"/>
        <end position="520"/>
    </location>
</feature>
<dbReference type="InterPro" id="IPR002110">
    <property type="entry name" value="Ankyrin_rpt"/>
</dbReference>
<feature type="repeat" description="ANK" evidence="3">
    <location>
        <begin position="266"/>
        <end position="298"/>
    </location>
</feature>
<keyword evidence="1" id="KW-0677">Repeat</keyword>
<feature type="compositionally biased region" description="Low complexity" evidence="4">
    <location>
        <begin position="418"/>
        <end position="429"/>
    </location>
</feature>
<dbReference type="Pfam" id="PF13637">
    <property type="entry name" value="Ank_4"/>
    <property type="match status" value="1"/>
</dbReference>
<gene>
    <name evidence="6" type="ORF">AMAG_13361</name>
</gene>
<dbReference type="InterPro" id="IPR003163">
    <property type="entry name" value="Tscrpt_reg_HTH_APSES-type"/>
</dbReference>
<evidence type="ECO:0000256" key="2">
    <source>
        <dbReference type="ARBA" id="ARBA00023043"/>
    </source>
</evidence>
<feature type="compositionally biased region" description="Low complexity" evidence="4">
    <location>
        <begin position="504"/>
        <end position="520"/>
    </location>
</feature>
<evidence type="ECO:0000256" key="3">
    <source>
        <dbReference type="PROSITE-ProRule" id="PRU00023"/>
    </source>
</evidence>
<dbReference type="PANTHER" id="PTHR43828:SF3">
    <property type="entry name" value="CHROMO DOMAIN-CONTAINING PROTEIN"/>
    <property type="match status" value="1"/>
</dbReference>
<dbReference type="Pfam" id="PF00023">
    <property type="entry name" value="Ank"/>
    <property type="match status" value="1"/>
</dbReference>